<evidence type="ECO:0000256" key="3">
    <source>
        <dbReference type="ARBA" id="ARBA00023242"/>
    </source>
</evidence>
<feature type="domain" description="Homeobox" evidence="6">
    <location>
        <begin position="284"/>
        <end position="347"/>
    </location>
</feature>
<comment type="subcellular location">
    <subcellularLocation>
        <location evidence="4">Nucleus</location>
    </subcellularLocation>
</comment>
<feature type="compositionally biased region" description="Low complexity" evidence="5">
    <location>
        <begin position="95"/>
        <end position="106"/>
    </location>
</feature>
<keyword evidence="8" id="KW-1185">Reference proteome</keyword>
<evidence type="ECO:0000313" key="8">
    <source>
        <dbReference type="Proteomes" id="UP001590951"/>
    </source>
</evidence>
<dbReference type="Gene3D" id="1.10.10.60">
    <property type="entry name" value="Homeodomain-like"/>
    <property type="match status" value="1"/>
</dbReference>
<feature type="DNA-binding region" description="Homeobox" evidence="4">
    <location>
        <begin position="286"/>
        <end position="348"/>
    </location>
</feature>
<dbReference type="EMBL" id="JBHFEH010000001">
    <property type="protein sequence ID" value="KAL2059232.1"/>
    <property type="molecule type" value="Genomic_DNA"/>
</dbReference>
<dbReference type="InterPro" id="IPR050224">
    <property type="entry name" value="TALE_homeobox"/>
</dbReference>
<keyword evidence="1 4" id="KW-0238">DNA-binding</keyword>
<feature type="region of interest" description="Disordered" evidence="5">
    <location>
        <begin position="1"/>
        <end position="161"/>
    </location>
</feature>
<dbReference type="CDD" id="cd00086">
    <property type="entry name" value="homeodomain"/>
    <property type="match status" value="1"/>
</dbReference>
<keyword evidence="2 4" id="KW-0371">Homeobox</keyword>
<dbReference type="PROSITE" id="PS50071">
    <property type="entry name" value="HOMEOBOX_2"/>
    <property type="match status" value="1"/>
</dbReference>
<evidence type="ECO:0000256" key="4">
    <source>
        <dbReference type="PROSITE-ProRule" id="PRU00108"/>
    </source>
</evidence>
<proteinExistence type="predicted"/>
<sequence length="386" mass="43009">MPYMHSRSPSRDARKRREREVSLSPRPDIRHPAAEQDRLPSIRTILPDIPHLNTEQELSQLRSPLRQGPAGPTRSSTLPAHLSPGLGSRRPQLPSSDNSNGSARSSYQTDEIRSKRTSTEAPSTHQLPIHSGPPQSRAAYSPPVSGPAPVSPYATQPEARRGYPATVLNSRVRSPETLANLGGTGQASGLPPPPMQYPSGVNGHSSYEYDSGREQCNSGYDAYYEDSRNRAAPAYLPCNAPYNAVQPGYPLPPPGNACYPAPPAHRYQNGYHAMQFEAEDIGNSGPRRRRGNLPRDTTDLLKSWFSDHLAHPYPTEDEKQMLCRRTGLAMTQISNWFINARRRRIPELMNQATAETRLRENSDFQMERAAPMQMEIGMRSMYARAY</sequence>
<dbReference type="Proteomes" id="UP001590951">
    <property type="component" value="Unassembled WGS sequence"/>
</dbReference>
<organism evidence="7 8">
    <name type="scientific">Lepraria finkii</name>
    <dbReference type="NCBI Taxonomy" id="1340010"/>
    <lineage>
        <taxon>Eukaryota</taxon>
        <taxon>Fungi</taxon>
        <taxon>Dikarya</taxon>
        <taxon>Ascomycota</taxon>
        <taxon>Pezizomycotina</taxon>
        <taxon>Lecanoromycetes</taxon>
        <taxon>OSLEUM clade</taxon>
        <taxon>Lecanoromycetidae</taxon>
        <taxon>Lecanorales</taxon>
        <taxon>Lecanorineae</taxon>
        <taxon>Stereocaulaceae</taxon>
        <taxon>Lepraria</taxon>
    </lineage>
</organism>
<protein>
    <recommendedName>
        <fullName evidence="6">Homeobox domain-containing protein</fullName>
    </recommendedName>
</protein>
<dbReference type="PANTHER" id="PTHR11850">
    <property type="entry name" value="HOMEOBOX PROTEIN TRANSCRIPTION FACTORS"/>
    <property type="match status" value="1"/>
</dbReference>
<accession>A0ABR4BN50</accession>
<dbReference type="InterPro" id="IPR001356">
    <property type="entry name" value="HD"/>
</dbReference>
<feature type="region of interest" description="Disordered" evidence="5">
    <location>
        <begin position="177"/>
        <end position="209"/>
    </location>
</feature>
<evidence type="ECO:0000256" key="5">
    <source>
        <dbReference type="SAM" id="MobiDB-lite"/>
    </source>
</evidence>
<comment type="caution">
    <text evidence="7">The sequence shown here is derived from an EMBL/GenBank/DDBJ whole genome shotgun (WGS) entry which is preliminary data.</text>
</comment>
<dbReference type="SMART" id="SM00389">
    <property type="entry name" value="HOX"/>
    <property type="match status" value="1"/>
</dbReference>
<reference evidence="7 8" key="1">
    <citation type="submission" date="2024-09" db="EMBL/GenBank/DDBJ databases">
        <title>Rethinking Asexuality: The Enigmatic Case of Functional Sexual Genes in Lepraria (Stereocaulaceae).</title>
        <authorList>
            <person name="Doellman M."/>
            <person name="Sun Y."/>
            <person name="Barcenas-Pena A."/>
            <person name="Lumbsch H.T."/>
            <person name="Grewe F."/>
        </authorList>
    </citation>
    <scope>NUCLEOTIDE SEQUENCE [LARGE SCALE GENOMIC DNA]</scope>
    <source>
        <strain evidence="7 8">Grewe 0041</strain>
    </source>
</reference>
<feature type="compositionally biased region" description="Basic and acidic residues" evidence="5">
    <location>
        <begin position="27"/>
        <end position="40"/>
    </location>
</feature>
<feature type="compositionally biased region" description="Polar residues" evidence="5">
    <location>
        <begin position="53"/>
        <end position="62"/>
    </location>
</feature>
<evidence type="ECO:0000256" key="1">
    <source>
        <dbReference type="ARBA" id="ARBA00023125"/>
    </source>
</evidence>
<dbReference type="InterPro" id="IPR009057">
    <property type="entry name" value="Homeodomain-like_sf"/>
</dbReference>
<evidence type="ECO:0000259" key="6">
    <source>
        <dbReference type="PROSITE" id="PS50071"/>
    </source>
</evidence>
<dbReference type="InterPro" id="IPR008422">
    <property type="entry name" value="KN_HD"/>
</dbReference>
<dbReference type="Pfam" id="PF05920">
    <property type="entry name" value="Homeobox_KN"/>
    <property type="match status" value="1"/>
</dbReference>
<gene>
    <name evidence="7" type="ORF">ABVK25_000524</name>
</gene>
<keyword evidence="3 4" id="KW-0539">Nucleus</keyword>
<evidence type="ECO:0000256" key="2">
    <source>
        <dbReference type="ARBA" id="ARBA00023155"/>
    </source>
</evidence>
<dbReference type="SUPFAM" id="SSF46689">
    <property type="entry name" value="Homeodomain-like"/>
    <property type="match status" value="1"/>
</dbReference>
<name>A0ABR4BN50_9LECA</name>
<evidence type="ECO:0000313" key="7">
    <source>
        <dbReference type="EMBL" id="KAL2059232.1"/>
    </source>
</evidence>